<name>A0ABX2ZYL2_9GAMM</name>
<dbReference type="InterPro" id="IPR016181">
    <property type="entry name" value="Acyl_CoA_acyltransferase"/>
</dbReference>
<organism evidence="2 3">
    <name type="scientific">Piscirickettsia litoralis</name>
    <dbReference type="NCBI Taxonomy" id="1891921"/>
    <lineage>
        <taxon>Bacteria</taxon>
        <taxon>Pseudomonadati</taxon>
        <taxon>Pseudomonadota</taxon>
        <taxon>Gammaproteobacteria</taxon>
        <taxon>Thiotrichales</taxon>
        <taxon>Piscirickettsiaceae</taxon>
        <taxon>Piscirickettsia</taxon>
    </lineage>
</organism>
<evidence type="ECO:0000259" key="1">
    <source>
        <dbReference type="PROSITE" id="PS51186"/>
    </source>
</evidence>
<protein>
    <recommendedName>
        <fullName evidence="1">N-acetyltransferase domain-containing protein</fullName>
    </recommendedName>
</protein>
<evidence type="ECO:0000313" key="2">
    <source>
        <dbReference type="EMBL" id="ODN41704.1"/>
    </source>
</evidence>
<comment type="caution">
    <text evidence="2">The sequence shown here is derived from an EMBL/GenBank/DDBJ whole genome shotgun (WGS) entry which is preliminary data.</text>
</comment>
<dbReference type="RefSeq" id="WP_069311506.1">
    <property type="nucleotide sequence ID" value="NZ_MDTU01000001.1"/>
</dbReference>
<reference evidence="2 3" key="1">
    <citation type="submission" date="2016-08" db="EMBL/GenBank/DDBJ databases">
        <title>Draft genome sequence of Candidatus Piscirickettsia litoralis, from seawater.</title>
        <authorList>
            <person name="Wan X."/>
            <person name="Lee A.J."/>
            <person name="Hou S."/>
            <person name="Donachie S.P."/>
        </authorList>
    </citation>
    <scope>NUCLEOTIDE SEQUENCE [LARGE SCALE GENOMIC DNA]</scope>
    <source>
        <strain evidence="2 3">Y2</strain>
    </source>
</reference>
<dbReference type="CDD" id="cd04301">
    <property type="entry name" value="NAT_SF"/>
    <property type="match status" value="1"/>
</dbReference>
<dbReference type="EMBL" id="MDTU01000001">
    <property type="protein sequence ID" value="ODN41704.1"/>
    <property type="molecule type" value="Genomic_DNA"/>
</dbReference>
<accession>A0ABX2ZYL2</accession>
<dbReference type="InterPro" id="IPR000182">
    <property type="entry name" value="GNAT_dom"/>
</dbReference>
<dbReference type="Proteomes" id="UP000094329">
    <property type="component" value="Unassembled WGS sequence"/>
</dbReference>
<dbReference type="PROSITE" id="PS51186">
    <property type="entry name" value="GNAT"/>
    <property type="match status" value="1"/>
</dbReference>
<dbReference type="Pfam" id="PF00583">
    <property type="entry name" value="Acetyltransf_1"/>
    <property type="match status" value="1"/>
</dbReference>
<feature type="domain" description="N-acetyltransferase" evidence="1">
    <location>
        <begin position="11"/>
        <end position="162"/>
    </location>
</feature>
<dbReference type="Gene3D" id="3.40.630.30">
    <property type="match status" value="1"/>
</dbReference>
<dbReference type="SUPFAM" id="SSF55729">
    <property type="entry name" value="Acyl-CoA N-acyltransferases (Nat)"/>
    <property type="match status" value="1"/>
</dbReference>
<keyword evidence="3" id="KW-1185">Reference proteome</keyword>
<sequence>MNKKKQRKTDGNYCKFFQQPKDNDSIINVNKLAFKTGYEAKLVNALVDSEVDTISFVAKKEGDVVGHLLLSRMSVKNGDNALGLKIFGLAPMAVIPTKQKQGIGKALIEKAVATAKDENIDAIFVLGHPQYYPKFKFIPTSDWNITCQYDVPNEVFMALDISGGLSKIKGKTVLYSDIFGKI</sequence>
<proteinExistence type="predicted"/>
<gene>
    <name evidence="2" type="ORF">BGC07_00285</name>
</gene>
<evidence type="ECO:0000313" key="3">
    <source>
        <dbReference type="Proteomes" id="UP000094329"/>
    </source>
</evidence>